<evidence type="ECO:0000313" key="10">
    <source>
        <dbReference type="Proteomes" id="UP001497600"/>
    </source>
</evidence>
<organism evidence="9 10">
    <name type="scientific">[Candida] anglica</name>
    <dbReference type="NCBI Taxonomy" id="148631"/>
    <lineage>
        <taxon>Eukaryota</taxon>
        <taxon>Fungi</taxon>
        <taxon>Dikarya</taxon>
        <taxon>Ascomycota</taxon>
        <taxon>Saccharomycotina</taxon>
        <taxon>Pichiomycetes</taxon>
        <taxon>Debaryomycetaceae</taxon>
        <taxon>Kurtzmaniella</taxon>
    </lineage>
</organism>
<evidence type="ECO:0000256" key="1">
    <source>
        <dbReference type="ARBA" id="ARBA00022670"/>
    </source>
</evidence>
<comment type="similarity">
    <text evidence="6">Belongs to the peptidase M48 family.</text>
</comment>
<evidence type="ECO:0000256" key="4">
    <source>
        <dbReference type="ARBA" id="ARBA00022833"/>
    </source>
</evidence>
<feature type="domain" description="Peptidase M48" evidence="8">
    <location>
        <begin position="152"/>
        <end position="328"/>
    </location>
</feature>
<dbReference type="InterPro" id="IPR051156">
    <property type="entry name" value="Mito/Outer_Membr_Metalloprot"/>
</dbReference>
<protein>
    <submittedName>
        <fullName evidence="9">Mitochondrial metalloendopeptidase Oma1p</fullName>
    </submittedName>
</protein>
<reference evidence="9 10" key="1">
    <citation type="submission" date="2024-01" db="EMBL/GenBank/DDBJ databases">
        <authorList>
            <consortium name="Genoscope - CEA"/>
            <person name="William W."/>
        </authorList>
    </citation>
    <scope>NUCLEOTIDE SEQUENCE [LARGE SCALE GENOMIC DNA]</scope>
    <source>
        <strain evidence="9 10">29B2s-10</strain>
    </source>
</reference>
<dbReference type="CDD" id="cd07331">
    <property type="entry name" value="M48C_Oma1_like"/>
    <property type="match status" value="1"/>
</dbReference>
<evidence type="ECO:0000256" key="3">
    <source>
        <dbReference type="ARBA" id="ARBA00022801"/>
    </source>
</evidence>
<evidence type="ECO:0000313" key="9">
    <source>
        <dbReference type="EMBL" id="CAK7913208.1"/>
    </source>
</evidence>
<dbReference type="InterPro" id="IPR001915">
    <property type="entry name" value="Peptidase_M48"/>
</dbReference>
<evidence type="ECO:0000259" key="8">
    <source>
        <dbReference type="Pfam" id="PF01435"/>
    </source>
</evidence>
<feature type="region of interest" description="Disordered" evidence="7">
    <location>
        <begin position="1"/>
        <end position="30"/>
    </location>
</feature>
<keyword evidence="4 6" id="KW-0862">Zinc</keyword>
<feature type="compositionally biased region" description="Low complexity" evidence="7">
    <location>
        <begin position="1"/>
        <end position="15"/>
    </location>
</feature>
<dbReference type="Pfam" id="PF01435">
    <property type="entry name" value="Peptidase_M48"/>
    <property type="match status" value="1"/>
</dbReference>
<sequence length="358" mass="40596">MFRSSLRSSVSLGRSKPFTSSGRQLTSPVTKSFQQHRFAASYKRFNQGSSASTQFTLSQLLRSRATLYIGLGTVGFCLYNLENAPVTNRLRLLWIPFWLEAKIGDYSYRQIMSEYGNQILPTSDPLYRRVSNVMNKLLESAISNTPDQSQREHLKSLPWTIHIIQVDPNKVPPNAFILPNGKIFIFSSILGICGNDDGLATVLSHELSHQLARHTSEQLSKQPFYLALSAIMYMATGVDWLSSVFINGVLKMPASREMEVEADHIGCTLMARSCFNIHESVKFWQRMSDWEAQAEVRSRGGGVAAASLQEFFSTHPGTPRRIANIEKWMPELENIRESSGCYEHQFGLFMDKTRNYFK</sequence>
<evidence type="ECO:0000256" key="7">
    <source>
        <dbReference type="SAM" id="MobiDB-lite"/>
    </source>
</evidence>
<evidence type="ECO:0000256" key="5">
    <source>
        <dbReference type="ARBA" id="ARBA00023049"/>
    </source>
</evidence>
<dbReference type="EMBL" id="OZ004258">
    <property type="protein sequence ID" value="CAK7913208.1"/>
    <property type="molecule type" value="Genomic_DNA"/>
</dbReference>
<dbReference type="Gene3D" id="3.30.2010.10">
    <property type="entry name" value="Metalloproteases ('zincins'), catalytic domain"/>
    <property type="match status" value="1"/>
</dbReference>
<keyword evidence="1 6" id="KW-0645">Protease</keyword>
<keyword evidence="2" id="KW-0479">Metal-binding</keyword>
<evidence type="ECO:0000256" key="6">
    <source>
        <dbReference type="RuleBase" id="RU003983"/>
    </source>
</evidence>
<name>A0ABP0EFG0_9ASCO</name>
<keyword evidence="5 6" id="KW-0482">Metalloprotease</keyword>
<comment type="cofactor">
    <cofactor evidence="6">
        <name>Zn(2+)</name>
        <dbReference type="ChEBI" id="CHEBI:29105"/>
    </cofactor>
    <text evidence="6">Binds 1 zinc ion per subunit.</text>
</comment>
<dbReference type="PANTHER" id="PTHR22726">
    <property type="entry name" value="METALLOENDOPEPTIDASE OMA1"/>
    <property type="match status" value="1"/>
</dbReference>
<dbReference type="PANTHER" id="PTHR22726:SF1">
    <property type="entry name" value="METALLOENDOPEPTIDASE OMA1, MITOCHONDRIAL"/>
    <property type="match status" value="1"/>
</dbReference>
<keyword evidence="3 6" id="KW-0378">Hydrolase</keyword>
<keyword evidence="10" id="KW-1185">Reference proteome</keyword>
<accession>A0ABP0EFG0</accession>
<dbReference type="Proteomes" id="UP001497600">
    <property type="component" value="Chromosome F"/>
</dbReference>
<evidence type="ECO:0000256" key="2">
    <source>
        <dbReference type="ARBA" id="ARBA00022723"/>
    </source>
</evidence>
<feature type="compositionally biased region" description="Polar residues" evidence="7">
    <location>
        <begin position="17"/>
        <end position="30"/>
    </location>
</feature>
<proteinExistence type="inferred from homology"/>
<gene>
    <name evidence="9" type="primary">OMA1</name>
    <name evidence="9" type="ORF">CAAN4_F10638</name>
</gene>